<dbReference type="AlphaFoldDB" id="A0A7S2JIN4"/>
<gene>
    <name evidence="1" type="ORF">BRAN1462_LOCUS18209</name>
</gene>
<organism evidence="1">
    <name type="scientific">Zooxanthella nutricula</name>
    <dbReference type="NCBI Taxonomy" id="1333877"/>
    <lineage>
        <taxon>Eukaryota</taxon>
        <taxon>Sar</taxon>
        <taxon>Alveolata</taxon>
        <taxon>Dinophyceae</taxon>
        <taxon>Peridiniales</taxon>
        <taxon>Peridiniales incertae sedis</taxon>
        <taxon>Zooxanthella</taxon>
    </lineage>
</organism>
<protein>
    <submittedName>
        <fullName evidence="1">Uncharacterized protein</fullName>
    </submittedName>
</protein>
<accession>A0A7S2JIN4</accession>
<evidence type="ECO:0000313" key="1">
    <source>
        <dbReference type="EMBL" id="CAD9548021.1"/>
    </source>
</evidence>
<name>A0A7S2JIN4_9DINO</name>
<sequence>MVITGDLSTRGFTFTSEYILLAGSDPLPSDLSLVAGNEADRTPIIRLRVQGIAIEPGYYKIELPVMNPAGRVLSAGKWTFGTYNDVSQYPTKYYIDNEMETPGFVINSRMQNAGFYGISAEQKVITEREDRPGYLNNLIFEFELKNRPTETKDMILKAPHGFVFEDDCLGPYESPRLKTSRDTLFGDNTGGNWPAGDLEVWNRMSAPLACKGEGRDATITIPIGLENAKRYAFRIRVTNPLNSPQWNKWTLSYNSESSDPFQGFNI</sequence>
<reference evidence="1" key="1">
    <citation type="submission" date="2021-01" db="EMBL/GenBank/DDBJ databases">
        <authorList>
            <person name="Corre E."/>
            <person name="Pelletier E."/>
            <person name="Niang G."/>
            <person name="Scheremetjew M."/>
            <person name="Finn R."/>
            <person name="Kale V."/>
            <person name="Holt S."/>
            <person name="Cochrane G."/>
            <person name="Meng A."/>
            <person name="Brown T."/>
            <person name="Cohen L."/>
        </authorList>
    </citation>
    <scope>NUCLEOTIDE SEQUENCE</scope>
    <source>
        <strain evidence="1">RCC3387</strain>
    </source>
</reference>
<proteinExistence type="predicted"/>
<dbReference type="EMBL" id="HBGW01028630">
    <property type="protein sequence ID" value="CAD9548021.1"/>
    <property type="molecule type" value="Transcribed_RNA"/>
</dbReference>